<accession>A0AAN9NK02</accession>
<evidence type="ECO:0000313" key="1">
    <source>
        <dbReference type="EMBL" id="KAK7374187.1"/>
    </source>
</evidence>
<dbReference type="Proteomes" id="UP001374584">
    <property type="component" value="Unassembled WGS sequence"/>
</dbReference>
<evidence type="ECO:0000313" key="2">
    <source>
        <dbReference type="Proteomes" id="UP001374584"/>
    </source>
</evidence>
<reference evidence="1 2" key="1">
    <citation type="submission" date="2024-01" db="EMBL/GenBank/DDBJ databases">
        <title>The genomes of 5 underutilized Papilionoideae crops provide insights into root nodulation and disease resistanc.</title>
        <authorList>
            <person name="Jiang F."/>
        </authorList>
    </citation>
    <scope>NUCLEOTIDE SEQUENCE [LARGE SCALE GENOMIC DNA]</scope>
    <source>
        <strain evidence="1">JINMINGXINNONG_FW02</strain>
        <tissue evidence="1">Leaves</tissue>
    </source>
</reference>
<dbReference type="AlphaFoldDB" id="A0AAN9NK02"/>
<name>A0AAN9NK02_PHACN</name>
<protein>
    <submittedName>
        <fullName evidence="1">Uncharacterized protein</fullName>
    </submittedName>
</protein>
<dbReference type="EMBL" id="JAYMYR010000003">
    <property type="protein sequence ID" value="KAK7374187.1"/>
    <property type="molecule type" value="Genomic_DNA"/>
</dbReference>
<proteinExistence type="predicted"/>
<organism evidence="1 2">
    <name type="scientific">Phaseolus coccineus</name>
    <name type="common">Scarlet runner bean</name>
    <name type="synonym">Phaseolus multiflorus</name>
    <dbReference type="NCBI Taxonomy" id="3886"/>
    <lineage>
        <taxon>Eukaryota</taxon>
        <taxon>Viridiplantae</taxon>
        <taxon>Streptophyta</taxon>
        <taxon>Embryophyta</taxon>
        <taxon>Tracheophyta</taxon>
        <taxon>Spermatophyta</taxon>
        <taxon>Magnoliopsida</taxon>
        <taxon>eudicotyledons</taxon>
        <taxon>Gunneridae</taxon>
        <taxon>Pentapetalae</taxon>
        <taxon>rosids</taxon>
        <taxon>fabids</taxon>
        <taxon>Fabales</taxon>
        <taxon>Fabaceae</taxon>
        <taxon>Papilionoideae</taxon>
        <taxon>50 kb inversion clade</taxon>
        <taxon>NPAAA clade</taxon>
        <taxon>indigoferoid/millettioid clade</taxon>
        <taxon>Phaseoleae</taxon>
        <taxon>Phaseolus</taxon>
    </lineage>
</organism>
<keyword evidence="2" id="KW-1185">Reference proteome</keyword>
<sequence>MTWSTLVYSMKTGPALAIGKSEFGSSYYRNSEVPISQHILYSISESISEARNLVLLYLYTKQKLSRWSTHHLRKGRCMKQGPGPPVLKRRLLASPFEGEGSVGSEGIVGERGFYRGESRKELGVTSEGEHEAIVKELENMESRDRTLWLGTRNQQVEWVHKEALNGGGGILSMWHKLGFKCDSQEVGDGAANQRALMQPNHSGASSAIVKDQFWCSVVYGIEDLVWCEGGIAIAFSCQGLWKDGIEVQHFSFPKKAMVLHSVDSKEGKRKICRVCGGREMMVGKNSRDAADCHSRSTFWYVKYRGYGAIGGMLGKQNAAAVAGQIK</sequence>
<gene>
    <name evidence="1" type="ORF">VNO80_07614</name>
</gene>
<comment type="caution">
    <text evidence="1">The sequence shown here is derived from an EMBL/GenBank/DDBJ whole genome shotgun (WGS) entry which is preliminary data.</text>
</comment>